<dbReference type="InterPro" id="IPR022496">
    <property type="entry name" value="T6A_TsaB"/>
</dbReference>
<gene>
    <name evidence="2" type="primary">tsaB</name>
    <name evidence="2" type="ORF">EI684_22635</name>
</gene>
<dbReference type="EMBL" id="RSAS01000932">
    <property type="protein sequence ID" value="RRR65604.1"/>
    <property type="molecule type" value="Genomic_DNA"/>
</dbReference>
<dbReference type="Pfam" id="PF00814">
    <property type="entry name" value="TsaD"/>
    <property type="match status" value="1"/>
</dbReference>
<name>A0A426TQP5_9CHLR</name>
<protein>
    <submittedName>
        <fullName evidence="2">tRNA (Adenosine(37)-N6)-threonylcarbamoyltransferase complex dimerization subunit type 1 TsaB</fullName>
    </submittedName>
</protein>
<dbReference type="GO" id="GO:0002949">
    <property type="term" value="P:tRNA threonylcarbamoyladenosine modification"/>
    <property type="evidence" value="ECO:0007669"/>
    <property type="project" value="InterPro"/>
</dbReference>
<dbReference type="NCBIfam" id="TIGR03725">
    <property type="entry name" value="T6A_YeaZ"/>
    <property type="match status" value="1"/>
</dbReference>
<feature type="domain" description="Gcp-like" evidence="1">
    <location>
        <begin position="31"/>
        <end position="114"/>
    </location>
</feature>
<comment type="caution">
    <text evidence="2">The sequence shown here is derived from an EMBL/GenBank/DDBJ whole genome shotgun (WGS) entry which is preliminary data.</text>
</comment>
<dbReference type="InterPro" id="IPR043129">
    <property type="entry name" value="ATPase_NBD"/>
</dbReference>
<dbReference type="PANTHER" id="PTHR11735">
    <property type="entry name" value="TRNA N6-ADENOSINE THREONYLCARBAMOYLTRANSFERASE"/>
    <property type="match status" value="1"/>
</dbReference>
<reference evidence="2 3" key="1">
    <citation type="submission" date="2018-12" db="EMBL/GenBank/DDBJ databases">
        <title>Genome Sequence of Candidatus Viridilinea halotolerans isolated from saline sulfide-rich spring.</title>
        <authorList>
            <person name="Grouzdev D.S."/>
            <person name="Burganskaya E.I."/>
            <person name="Krutkina M.S."/>
            <person name="Sukhacheva M.V."/>
            <person name="Gorlenko V.M."/>
        </authorList>
    </citation>
    <scope>NUCLEOTIDE SEQUENCE [LARGE SCALE GENOMIC DNA]</scope>
    <source>
        <strain evidence="2">Chok-6</strain>
    </source>
</reference>
<dbReference type="InterPro" id="IPR000905">
    <property type="entry name" value="Gcp-like_dom"/>
</dbReference>
<evidence type="ECO:0000259" key="1">
    <source>
        <dbReference type="Pfam" id="PF00814"/>
    </source>
</evidence>
<dbReference type="PANTHER" id="PTHR11735:SF11">
    <property type="entry name" value="TRNA THREONYLCARBAMOYLADENOSINE BIOSYNTHESIS PROTEIN TSAB"/>
    <property type="match status" value="1"/>
</dbReference>
<dbReference type="AlphaFoldDB" id="A0A426TQP5"/>
<evidence type="ECO:0000313" key="3">
    <source>
        <dbReference type="Proteomes" id="UP000280307"/>
    </source>
</evidence>
<evidence type="ECO:0000313" key="2">
    <source>
        <dbReference type="EMBL" id="RRR65604.1"/>
    </source>
</evidence>
<dbReference type="SUPFAM" id="SSF53067">
    <property type="entry name" value="Actin-like ATPase domain"/>
    <property type="match status" value="1"/>
</dbReference>
<dbReference type="Gene3D" id="3.30.420.40">
    <property type="match status" value="1"/>
</dbReference>
<organism evidence="2 3">
    <name type="scientific">Candidatus Viridilinea halotolerans</name>
    <dbReference type="NCBI Taxonomy" id="2491704"/>
    <lineage>
        <taxon>Bacteria</taxon>
        <taxon>Bacillati</taxon>
        <taxon>Chloroflexota</taxon>
        <taxon>Chloroflexia</taxon>
        <taxon>Chloroflexales</taxon>
        <taxon>Chloroflexineae</taxon>
        <taxon>Oscillochloridaceae</taxon>
        <taxon>Candidatus Viridilinea</taxon>
    </lineage>
</organism>
<dbReference type="Proteomes" id="UP000280307">
    <property type="component" value="Unassembled WGS sequence"/>
</dbReference>
<dbReference type="GO" id="GO:0016740">
    <property type="term" value="F:transferase activity"/>
    <property type="evidence" value="ECO:0007669"/>
    <property type="project" value="UniProtKB-KW"/>
</dbReference>
<dbReference type="GO" id="GO:0005829">
    <property type="term" value="C:cytosol"/>
    <property type="evidence" value="ECO:0007669"/>
    <property type="project" value="TreeGrafter"/>
</dbReference>
<sequence>MLLAIDTATALTGLALYNETGPRAECVWESGRNHTAQILPQLDLLLHHAGVERTALRAVAVSLGPGSWSGLRVGLSLAKGLVLAGGLRIIGISTLEALVYQYGRPGMPIYPLIRLGRDRFATAPFIPDPHGLGRQGPDRNLALDELCTIINIPTLLCGDLDETMLTRLRRASGTTLHAPPPAAALRRPTYLAELAWQHLSTGRQDDVATLEPIYLGEAVRS</sequence>
<proteinExistence type="predicted"/>
<keyword evidence="2" id="KW-0808">Transferase</keyword>
<accession>A0A426TQP5</accession>